<organism evidence="14 15">
    <name type="scientific">Ridgeia piscesae</name>
    <name type="common">Tubeworm</name>
    <dbReference type="NCBI Taxonomy" id="27915"/>
    <lineage>
        <taxon>Eukaryota</taxon>
        <taxon>Metazoa</taxon>
        <taxon>Spiralia</taxon>
        <taxon>Lophotrochozoa</taxon>
        <taxon>Annelida</taxon>
        <taxon>Polychaeta</taxon>
        <taxon>Sedentaria</taxon>
        <taxon>Canalipalpata</taxon>
        <taxon>Sabellida</taxon>
        <taxon>Siboglinidae</taxon>
        <taxon>Ridgeia</taxon>
    </lineage>
</organism>
<evidence type="ECO:0000256" key="1">
    <source>
        <dbReference type="ARBA" id="ARBA00004651"/>
    </source>
</evidence>
<keyword evidence="6 12" id="KW-0472">Membrane</keyword>
<name>A0AAD9NCJ2_RIDPI</name>
<dbReference type="GO" id="GO:0043410">
    <property type="term" value="P:positive regulation of MAPK cascade"/>
    <property type="evidence" value="ECO:0007669"/>
    <property type="project" value="TreeGrafter"/>
</dbReference>
<keyword evidence="4 12" id="KW-1133">Transmembrane helix</keyword>
<feature type="transmembrane region" description="Helical" evidence="12">
    <location>
        <begin position="387"/>
        <end position="409"/>
    </location>
</feature>
<evidence type="ECO:0000256" key="4">
    <source>
        <dbReference type="ARBA" id="ARBA00022989"/>
    </source>
</evidence>
<feature type="transmembrane region" description="Helical" evidence="12">
    <location>
        <begin position="37"/>
        <end position="62"/>
    </location>
</feature>
<keyword evidence="5 10" id="KW-0297">G-protein coupled receptor</keyword>
<dbReference type="SMART" id="SM01381">
    <property type="entry name" value="7TM_GPCR_Srsx"/>
    <property type="match status" value="1"/>
</dbReference>
<feature type="domain" description="G-protein coupled receptors family 1 profile" evidence="13">
    <location>
        <begin position="53"/>
        <end position="406"/>
    </location>
</feature>
<comment type="caution">
    <text evidence="14">The sequence shown here is derived from an EMBL/GenBank/DDBJ whole genome shotgun (WGS) entry which is preliminary data.</text>
</comment>
<feature type="transmembrane region" description="Helical" evidence="12">
    <location>
        <begin position="69"/>
        <end position="91"/>
    </location>
</feature>
<evidence type="ECO:0000256" key="5">
    <source>
        <dbReference type="ARBA" id="ARBA00023040"/>
    </source>
</evidence>
<dbReference type="SUPFAM" id="SSF81321">
    <property type="entry name" value="Family A G protein-coupled receptor-like"/>
    <property type="match status" value="1"/>
</dbReference>
<protein>
    <recommendedName>
        <fullName evidence="13">G-protein coupled receptors family 1 profile domain-containing protein</fullName>
    </recommendedName>
</protein>
<evidence type="ECO:0000256" key="10">
    <source>
        <dbReference type="RuleBase" id="RU000688"/>
    </source>
</evidence>
<comment type="subcellular location">
    <subcellularLocation>
        <location evidence="1">Cell membrane</location>
        <topology evidence="1">Multi-pass membrane protein</topology>
    </subcellularLocation>
</comment>
<feature type="transmembrane region" description="Helical" evidence="12">
    <location>
        <begin position="152"/>
        <end position="175"/>
    </location>
</feature>
<feature type="transmembrane region" description="Helical" evidence="12">
    <location>
        <begin position="355"/>
        <end position="375"/>
    </location>
</feature>
<keyword evidence="7" id="KW-1015">Disulfide bond</keyword>
<keyword evidence="3 10" id="KW-0812">Transmembrane</keyword>
<dbReference type="CDD" id="cd15061">
    <property type="entry name" value="7tmA_tyramine_R-like"/>
    <property type="match status" value="1"/>
</dbReference>
<feature type="compositionally biased region" description="Basic and acidic residues" evidence="11">
    <location>
        <begin position="269"/>
        <end position="280"/>
    </location>
</feature>
<dbReference type="Gene3D" id="1.20.1070.10">
    <property type="entry name" value="Rhodopsin 7-helix transmembrane proteins"/>
    <property type="match status" value="1"/>
</dbReference>
<dbReference type="InterPro" id="IPR000276">
    <property type="entry name" value="GPCR_Rhodpsn"/>
</dbReference>
<keyword evidence="9 10" id="KW-0807">Transducer</keyword>
<dbReference type="AlphaFoldDB" id="A0AAD9NCJ2"/>
<dbReference type="PANTHER" id="PTHR24248:SF199">
    <property type="entry name" value="IP13425P-RELATED"/>
    <property type="match status" value="1"/>
</dbReference>
<evidence type="ECO:0000313" key="15">
    <source>
        <dbReference type="Proteomes" id="UP001209878"/>
    </source>
</evidence>
<evidence type="ECO:0000256" key="12">
    <source>
        <dbReference type="SAM" id="Phobius"/>
    </source>
</evidence>
<feature type="transmembrane region" description="Helical" evidence="12">
    <location>
        <begin position="111"/>
        <end position="132"/>
    </location>
</feature>
<accession>A0AAD9NCJ2</accession>
<keyword evidence="2" id="KW-1003">Cell membrane</keyword>
<dbReference type="PROSITE" id="PS50262">
    <property type="entry name" value="G_PROTEIN_RECEP_F1_2"/>
    <property type="match status" value="1"/>
</dbReference>
<evidence type="ECO:0000256" key="9">
    <source>
        <dbReference type="ARBA" id="ARBA00023224"/>
    </source>
</evidence>
<keyword evidence="15" id="KW-1185">Reference proteome</keyword>
<evidence type="ECO:0000259" key="13">
    <source>
        <dbReference type="PROSITE" id="PS50262"/>
    </source>
</evidence>
<sequence>MEVYIDPWNSTDVTSLLNDSSDVTPAVPEESSVLRSVVLGTLMSCIALAALIGNTLVVLSVFTNKALRTVTNCFVVSLAIADLLVAVLVLPLHIKVELTGTWHLGALFCDMWVSCDVMLCTASILNLCCISVDRYFAITRPLLYATRRSKKLACIMIAIVWVLAVCITCPPVFGWQEPGRGDDDSECHLTTLPGYVIYSALGSFYVPLVVMLFVYARIFQVALRSGRRMGRQDYVAGIRRRQRQSDTDLRVKFIVGSADEDLSGGNNNCRRENGKPTENGHKRHSPARTNSSSESCHLSQDVDRFRLVKMTPMRSCSAPDITFSDRTSRVERNGTRDKRGERTAMKKERKTAKTLAIVVGCFTVCWLPFFLMYIISPFCGCHIPDIMVAMFTWLGYINSVINPFIYAFYNRDFLDSFWKLTLGHIFGSRRRRK</sequence>
<dbReference type="PANTHER" id="PTHR24248">
    <property type="entry name" value="ADRENERGIC RECEPTOR-RELATED G-PROTEIN COUPLED RECEPTOR"/>
    <property type="match status" value="1"/>
</dbReference>
<dbReference type="PRINTS" id="PR00237">
    <property type="entry name" value="GPCRRHODOPSN"/>
</dbReference>
<dbReference type="GO" id="GO:0005886">
    <property type="term" value="C:plasma membrane"/>
    <property type="evidence" value="ECO:0007669"/>
    <property type="project" value="UniProtKB-SubCell"/>
</dbReference>
<dbReference type="Pfam" id="PF00001">
    <property type="entry name" value="7tm_1"/>
    <property type="match status" value="1"/>
</dbReference>
<dbReference type="EMBL" id="JAODUO010001475">
    <property type="protein sequence ID" value="KAK2163211.1"/>
    <property type="molecule type" value="Genomic_DNA"/>
</dbReference>
<comment type="similarity">
    <text evidence="10">Belongs to the G-protein coupled receptor 1 family.</text>
</comment>
<feature type="region of interest" description="Disordered" evidence="11">
    <location>
        <begin position="264"/>
        <end position="297"/>
    </location>
</feature>
<dbReference type="GO" id="GO:0071880">
    <property type="term" value="P:adenylate cyclase-activating adrenergic receptor signaling pathway"/>
    <property type="evidence" value="ECO:0007669"/>
    <property type="project" value="TreeGrafter"/>
</dbReference>
<gene>
    <name evidence="14" type="ORF">NP493_1475g00019</name>
</gene>
<feature type="compositionally biased region" description="Polar residues" evidence="11">
    <location>
        <begin position="287"/>
        <end position="297"/>
    </location>
</feature>
<feature type="transmembrane region" description="Helical" evidence="12">
    <location>
        <begin position="195"/>
        <end position="219"/>
    </location>
</feature>
<proteinExistence type="inferred from homology"/>
<evidence type="ECO:0000256" key="11">
    <source>
        <dbReference type="SAM" id="MobiDB-lite"/>
    </source>
</evidence>
<dbReference type="GO" id="GO:0004993">
    <property type="term" value="F:G protein-coupled serotonin receptor activity"/>
    <property type="evidence" value="ECO:0007669"/>
    <property type="project" value="UniProtKB-ARBA"/>
</dbReference>
<evidence type="ECO:0000256" key="7">
    <source>
        <dbReference type="ARBA" id="ARBA00023157"/>
    </source>
</evidence>
<dbReference type="InterPro" id="IPR017452">
    <property type="entry name" value="GPCR_Rhodpsn_7TM"/>
</dbReference>
<evidence type="ECO:0000256" key="8">
    <source>
        <dbReference type="ARBA" id="ARBA00023170"/>
    </source>
</evidence>
<dbReference type="Proteomes" id="UP001209878">
    <property type="component" value="Unassembled WGS sequence"/>
</dbReference>
<evidence type="ECO:0000256" key="6">
    <source>
        <dbReference type="ARBA" id="ARBA00023136"/>
    </source>
</evidence>
<dbReference type="PROSITE" id="PS00237">
    <property type="entry name" value="G_PROTEIN_RECEP_F1_1"/>
    <property type="match status" value="1"/>
</dbReference>
<evidence type="ECO:0000256" key="3">
    <source>
        <dbReference type="ARBA" id="ARBA00022692"/>
    </source>
</evidence>
<keyword evidence="8 10" id="KW-0675">Receptor</keyword>
<reference evidence="14" key="1">
    <citation type="journal article" date="2023" name="Mol. Biol. Evol.">
        <title>Third-Generation Sequencing Reveals the Adaptive Role of the Epigenome in Three Deep-Sea Polychaetes.</title>
        <authorList>
            <person name="Perez M."/>
            <person name="Aroh O."/>
            <person name="Sun Y."/>
            <person name="Lan Y."/>
            <person name="Juniper S.K."/>
            <person name="Young C.R."/>
            <person name="Angers B."/>
            <person name="Qian P.Y."/>
        </authorList>
    </citation>
    <scope>NUCLEOTIDE SEQUENCE</scope>
    <source>
        <strain evidence="14">R07B-5</strain>
    </source>
</reference>
<evidence type="ECO:0000256" key="2">
    <source>
        <dbReference type="ARBA" id="ARBA00022475"/>
    </source>
</evidence>
<evidence type="ECO:0000313" key="14">
    <source>
        <dbReference type="EMBL" id="KAK2163211.1"/>
    </source>
</evidence>